<feature type="compositionally biased region" description="Basic and acidic residues" evidence="1">
    <location>
        <begin position="62"/>
        <end position="74"/>
    </location>
</feature>
<dbReference type="Proteomes" id="UP001165121">
    <property type="component" value="Unassembled WGS sequence"/>
</dbReference>
<feature type="region of interest" description="Disordered" evidence="1">
    <location>
        <begin position="1"/>
        <end position="256"/>
    </location>
</feature>
<evidence type="ECO:0000256" key="1">
    <source>
        <dbReference type="SAM" id="MobiDB-lite"/>
    </source>
</evidence>
<comment type="caution">
    <text evidence="2">The sequence shown here is derived from an EMBL/GenBank/DDBJ whole genome shotgun (WGS) entry which is preliminary data.</text>
</comment>
<evidence type="ECO:0000313" key="3">
    <source>
        <dbReference type="Proteomes" id="UP001165121"/>
    </source>
</evidence>
<dbReference type="EMBL" id="BSXT01004485">
    <property type="protein sequence ID" value="GMF58022.1"/>
    <property type="molecule type" value="Genomic_DNA"/>
</dbReference>
<protein>
    <submittedName>
        <fullName evidence="2">Unnamed protein product</fullName>
    </submittedName>
</protein>
<feature type="compositionally biased region" description="Basic residues" evidence="1">
    <location>
        <begin position="123"/>
        <end position="133"/>
    </location>
</feature>
<feature type="compositionally biased region" description="Basic and acidic residues" evidence="1">
    <location>
        <begin position="225"/>
        <end position="245"/>
    </location>
</feature>
<name>A0A9W6Y773_9STRA</name>
<feature type="compositionally biased region" description="Low complexity" evidence="1">
    <location>
        <begin position="213"/>
        <end position="224"/>
    </location>
</feature>
<gene>
    <name evidence="2" type="ORF">Pfra01_002488800</name>
</gene>
<reference evidence="2" key="1">
    <citation type="submission" date="2023-04" db="EMBL/GenBank/DDBJ databases">
        <title>Phytophthora fragariaefolia NBRC 109709.</title>
        <authorList>
            <person name="Ichikawa N."/>
            <person name="Sato H."/>
            <person name="Tonouchi N."/>
        </authorList>
    </citation>
    <scope>NUCLEOTIDE SEQUENCE</scope>
    <source>
        <strain evidence="2">NBRC 109709</strain>
    </source>
</reference>
<feature type="compositionally biased region" description="Low complexity" evidence="1">
    <location>
        <begin position="87"/>
        <end position="122"/>
    </location>
</feature>
<accession>A0A9W6Y773</accession>
<organism evidence="2 3">
    <name type="scientific">Phytophthora fragariaefolia</name>
    <dbReference type="NCBI Taxonomy" id="1490495"/>
    <lineage>
        <taxon>Eukaryota</taxon>
        <taxon>Sar</taxon>
        <taxon>Stramenopiles</taxon>
        <taxon>Oomycota</taxon>
        <taxon>Peronosporomycetes</taxon>
        <taxon>Peronosporales</taxon>
        <taxon>Peronosporaceae</taxon>
        <taxon>Phytophthora</taxon>
    </lineage>
</organism>
<sequence length="256" mass="27191">MTTETLKILPVAPDALGTADPTEHDADVPTPSEAEVKPPAPASKKHSGKPEEKKGTSASKKHANDADEAKKTPAPEKPTTGAEAVRKPPTSKKLAAAAAKTKTSASSKPTWKTTKTTASSKPAPKKPAVKKPLPKKEDATKENRKTARLPPKRTDVLLPGPHEEVRSDSSDTDTPNPGLVTGVDPPVVDVPQAPRDRTSTMAHAASANFATTPPQRRSPSPDPSLRVDYEESEPDMDREAGEVERPWSSPPLADEQ</sequence>
<feature type="compositionally biased region" description="Basic and acidic residues" evidence="1">
    <location>
        <begin position="134"/>
        <end position="145"/>
    </location>
</feature>
<keyword evidence="3" id="KW-1185">Reference proteome</keyword>
<proteinExistence type="predicted"/>
<evidence type="ECO:0000313" key="2">
    <source>
        <dbReference type="EMBL" id="GMF58022.1"/>
    </source>
</evidence>
<dbReference type="AlphaFoldDB" id="A0A9W6Y773"/>